<dbReference type="GO" id="GO:0006281">
    <property type="term" value="P:DNA repair"/>
    <property type="evidence" value="ECO:0007669"/>
    <property type="project" value="TreeGrafter"/>
</dbReference>
<organism evidence="8 9">
    <name type="scientific">Bacteroides uniformis</name>
    <dbReference type="NCBI Taxonomy" id="820"/>
    <lineage>
        <taxon>Bacteria</taxon>
        <taxon>Pseudomonadati</taxon>
        <taxon>Bacteroidota</taxon>
        <taxon>Bacteroidia</taxon>
        <taxon>Bacteroidales</taxon>
        <taxon>Bacteroidaceae</taxon>
        <taxon>Bacteroides</taxon>
    </lineage>
</organism>
<evidence type="ECO:0000256" key="5">
    <source>
        <dbReference type="ARBA" id="ARBA00032877"/>
    </source>
</evidence>
<evidence type="ECO:0000256" key="1">
    <source>
        <dbReference type="ARBA" id="ARBA00023235"/>
    </source>
</evidence>
<dbReference type="PRINTS" id="PR00417">
    <property type="entry name" value="PRTPISMRASEI"/>
</dbReference>
<reference evidence="8" key="1">
    <citation type="submission" date="2022-10" db="EMBL/GenBank/DDBJ databases">
        <title>Human gut microbiome strain richness.</title>
        <authorList>
            <person name="Chen-Liaw A."/>
        </authorList>
    </citation>
    <scope>NUCLEOTIDE SEQUENCE</scope>
    <source>
        <strain evidence="8">1001713st1_F9_1001713B170221_170320</strain>
    </source>
</reference>
<dbReference type="Proteomes" id="UP001222603">
    <property type="component" value="Unassembled WGS sequence"/>
</dbReference>
<evidence type="ECO:0000256" key="3">
    <source>
        <dbReference type="ARBA" id="ARBA00031985"/>
    </source>
</evidence>
<gene>
    <name evidence="8" type="ORF">POZ10_05310</name>
</gene>
<feature type="domain" description="Toprim" evidence="6">
    <location>
        <begin position="1"/>
        <end position="141"/>
    </location>
</feature>
<dbReference type="PROSITE" id="PS52039">
    <property type="entry name" value="TOPO_IA_2"/>
    <property type="match status" value="1"/>
</dbReference>
<dbReference type="GO" id="GO:0006310">
    <property type="term" value="P:DNA recombination"/>
    <property type="evidence" value="ECO:0007669"/>
    <property type="project" value="TreeGrafter"/>
</dbReference>
<feature type="non-terminal residue" evidence="8">
    <location>
        <position position="209"/>
    </location>
</feature>
<dbReference type="InterPro" id="IPR003601">
    <property type="entry name" value="Topo_IA_2"/>
</dbReference>
<keyword evidence="1" id="KW-0413">Isomerase</keyword>
<dbReference type="SMART" id="SM00436">
    <property type="entry name" value="TOP1Bc"/>
    <property type="match status" value="1"/>
</dbReference>
<dbReference type="GO" id="GO:0043597">
    <property type="term" value="C:cytoplasmic replication fork"/>
    <property type="evidence" value="ECO:0007669"/>
    <property type="project" value="TreeGrafter"/>
</dbReference>
<dbReference type="PANTHER" id="PTHR11390">
    <property type="entry name" value="PROKARYOTIC DNA TOPOISOMERASE"/>
    <property type="match status" value="1"/>
</dbReference>
<dbReference type="EMBL" id="JAQNSI010000148">
    <property type="protein sequence ID" value="MDC1900035.1"/>
    <property type="molecule type" value="Genomic_DNA"/>
</dbReference>
<dbReference type="AlphaFoldDB" id="A0AAW6H1H7"/>
<evidence type="ECO:0000256" key="2">
    <source>
        <dbReference type="ARBA" id="ARBA00030003"/>
    </source>
</evidence>
<name>A0AAW6H1H7_BACUN</name>
<dbReference type="RefSeq" id="WP_272201703.1">
    <property type="nucleotide sequence ID" value="NZ_JAQNSI010000148.1"/>
</dbReference>
<feature type="domain" description="Topo IA-type catalytic" evidence="7">
    <location>
        <begin position="158"/>
        <end position="209"/>
    </location>
</feature>
<evidence type="ECO:0000313" key="8">
    <source>
        <dbReference type="EMBL" id="MDC1900035.1"/>
    </source>
</evidence>
<dbReference type="SMART" id="SM00493">
    <property type="entry name" value="TOPRIM"/>
    <property type="match status" value="1"/>
</dbReference>
<dbReference type="Pfam" id="PF01751">
    <property type="entry name" value="Toprim"/>
    <property type="match status" value="1"/>
</dbReference>
<dbReference type="InterPro" id="IPR034144">
    <property type="entry name" value="TOPRIM_TopoIII"/>
</dbReference>
<dbReference type="PANTHER" id="PTHR11390:SF21">
    <property type="entry name" value="DNA TOPOISOMERASE 3-ALPHA"/>
    <property type="match status" value="1"/>
</dbReference>
<dbReference type="Pfam" id="PF01131">
    <property type="entry name" value="Topoisom_bac"/>
    <property type="match status" value="1"/>
</dbReference>
<dbReference type="InterPro" id="IPR013824">
    <property type="entry name" value="Topo_IA_cen_sub1"/>
</dbReference>
<dbReference type="InterPro" id="IPR023405">
    <property type="entry name" value="Topo_IA_core_domain"/>
</dbReference>
<dbReference type="Gene3D" id="1.10.460.10">
    <property type="entry name" value="Topoisomerase I, domain 2"/>
    <property type="match status" value="1"/>
</dbReference>
<proteinExistence type="predicted"/>
<comment type="caution">
    <text evidence="8">The sequence shown here is derived from an EMBL/GenBank/DDBJ whole genome shotgun (WGS) entry which is preliminary data.</text>
</comment>
<dbReference type="SUPFAM" id="SSF56712">
    <property type="entry name" value="Prokaryotic type I DNA topoisomerase"/>
    <property type="match status" value="1"/>
</dbReference>
<evidence type="ECO:0000313" key="9">
    <source>
        <dbReference type="Proteomes" id="UP001222603"/>
    </source>
</evidence>
<sequence length="209" mass="23209">MIALIAEKPSVAKDIARIIGATQKNDGYLSGNGYMVTWAFGHLIQLAMPEAYGVANFRRESLPILPPDFQLIPRQVKAEKGYKADPGVLKQLKVIKEVFDQCDKIIVATDAGREGELIHRYIYNYLGCTKPFVRLWISSLTDKAIREGLDNLQPGERYDNLYLSAKSRSEADWLIGINATQALSVAAGQGVFSLGRVQTPTLVMICSRY</sequence>
<dbReference type="PROSITE" id="PS50880">
    <property type="entry name" value="TOPRIM"/>
    <property type="match status" value="1"/>
</dbReference>
<dbReference type="Gene3D" id="3.40.50.140">
    <property type="match status" value="1"/>
</dbReference>
<dbReference type="GO" id="GO:0003917">
    <property type="term" value="F:DNA topoisomerase type I (single strand cut, ATP-independent) activity"/>
    <property type="evidence" value="ECO:0007669"/>
    <property type="project" value="InterPro"/>
</dbReference>
<dbReference type="CDD" id="cd03362">
    <property type="entry name" value="TOPRIM_TopoIA_TopoIII"/>
    <property type="match status" value="1"/>
</dbReference>
<dbReference type="InterPro" id="IPR000380">
    <property type="entry name" value="Topo_IA"/>
</dbReference>
<dbReference type="InterPro" id="IPR006171">
    <property type="entry name" value="TOPRIM_dom"/>
</dbReference>
<accession>A0AAW6H1H7</accession>
<protein>
    <recommendedName>
        <fullName evidence="5">Omega-protein</fullName>
    </recommendedName>
    <alternativeName>
        <fullName evidence="4">Relaxing enzyme</fullName>
    </alternativeName>
    <alternativeName>
        <fullName evidence="2">Swivelase</fullName>
    </alternativeName>
    <alternativeName>
        <fullName evidence="3">Untwisting enzyme</fullName>
    </alternativeName>
</protein>
<evidence type="ECO:0000259" key="6">
    <source>
        <dbReference type="PROSITE" id="PS50880"/>
    </source>
</evidence>
<evidence type="ECO:0000259" key="7">
    <source>
        <dbReference type="PROSITE" id="PS52039"/>
    </source>
</evidence>
<dbReference type="InterPro" id="IPR013497">
    <property type="entry name" value="Topo_IA_cen"/>
</dbReference>
<dbReference type="GO" id="GO:0006265">
    <property type="term" value="P:DNA topological change"/>
    <property type="evidence" value="ECO:0007669"/>
    <property type="project" value="InterPro"/>
</dbReference>
<evidence type="ECO:0000256" key="4">
    <source>
        <dbReference type="ARBA" id="ARBA00032235"/>
    </source>
</evidence>
<dbReference type="GO" id="GO:0003677">
    <property type="term" value="F:DNA binding"/>
    <property type="evidence" value="ECO:0007669"/>
    <property type="project" value="InterPro"/>
</dbReference>